<dbReference type="Proteomes" id="UP000321595">
    <property type="component" value="Chromosome"/>
</dbReference>
<keyword evidence="4" id="KW-0411">Iron-sulfur</keyword>
<dbReference type="InterPro" id="IPR007197">
    <property type="entry name" value="rSAM"/>
</dbReference>
<keyword evidence="3" id="KW-0408">Iron</keyword>
<dbReference type="SUPFAM" id="SSF102114">
    <property type="entry name" value="Radical SAM enzymes"/>
    <property type="match status" value="1"/>
</dbReference>
<dbReference type="InterPro" id="IPR058240">
    <property type="entry name" value="rSAM_sf"/>
</dbReference>
<dbReference type="RefSeq" id="WP_146962609.1">
    <property type="nucleotide sequence ID" value="NZ_CP042467.1"/>
</dbReference>
<dbReference type="KEGG" id="bbae:FRD01_19490"/>
<reference evidence="6 7" key="1">
    <citation type="submission" date="2019-08" db="EMBL/GenBank/DDBJ databases">
        <authorList>
            <person name="Liang Q."/>
        </authorList>
    </citation>
    <scope>NUCLEOTIDE SEQUENCE [LARGE SCALE GENOMIC DNA]</scope>
    <source>
        <strain evidence="6 7">V1718</strain>
    </source>
</reference>
<proteinExistence type="predicted"/>
<dbReference type="PROSITE" id="PS51918">
    <property type="entry name" value="RADICAL_SAM"/>
    <property type="match status" value="1"/>
</dbReference>
<protein>
    <submittedName>
        <fullName evidence="6">Radical SAM protein</fullName>
    </submittedName>
</protein>
<evidence type="ECO:0000256" key="2">
    <source>
        <dbReference type="ARBA" id="ARBA00022723"/>
    </source>
</evidence>
<dbReference type="Gene3D" id="3.20.20.70">
    <property type="entry name" value="Aldolase class I"/>
    <property type="match status" value="1"/>
</dbReference>
<dbReference type="CDD" id="cd01335">
    <property type="entry name" value="Radical_SAM"/>
    <property type="match status" value="1"/>
</dbReference>
<dbReference type="PANTHER" id="PTHR11228">
    <property type="entry name" value="RADICAL SAM DOMAIN PROTEIN"/>
    <property type="match status" value="1"/>
</dbReference>
<dbReference type="SFLD" id="SFLDG01067">
    <property type="entry name" value="SPASM/twitch_domain_containing"/>
    <property type="match status" value="1"/>
</dbReference>
<dbReference type="GO" id="GO:0051536">
    <property type="term" value="F:iron-sulfur cluster binding"/>
    <property type="evidence" value="ECO:0007669"/>
    <property type="project" value="UniProtKB-KW"/>
</dbReference>
<dbReference type="InterPro" id="IPR013785">
    <property type="entry name" value="Aldolase_TIM"/>
</dbReference>
<evidence type="ECO:0000313" key="7">
    <source>
        <dbReference type="Proteomes" id="UP000321595"/>
    </source>
</evidence>
<evidence type="ECO:0000259" key="5">
    <source>
        <dbReference type="PROSITE" id="PS51918"/>
    </source>
</evidence>
<evidence type="ECO:0000313" key="6">
    <source>
        <dbReference type="EMBL" id="QED29376.1"/>
    </source>
</evidence>
<feature type="domain" description="Radical SAM core" evidence="5">
    <location>
        <begin position="19"/>
        <end position="245"/>
    </location>
</feature>
<dbReference type="EMBL" id="CP042467">
    <property type="protein sequence ID" value="QED29376.1"/>
    <property type="molecule type" value="Genomic_DNA"/>
</dbReference>
<dbReference type="InterPro" id="IPR050377">
    <property type="entry name" value="Radical_SAM_PqqE_MftC-like"/>
</dbReference>
<keyword evidence="7" id="KW-1185">Reference proteome</keyword>
<dbReference type="PANTHER" id="PTHR11228:SF7">
    <property type="entry name" value="PQQA PEPTIDE CYCLASE"/>
    <property type="match status" value="1"/>
</dbReference>
<keyword evidence="1" id="KW-0949">S-adenosyl-L-methionine</keyword>
<keyword evidence="2" id="KW-0479">Metal-binding</keyword>
<dbReference type="GO" id="GO:0046872">
    <property type="term" value="F:metal ion binding"/>
    <property type="evidence" value="ECO:0007669"/>
    <property type="project" value="UniProtKB-KW"/>
</dbReference>
<dbReference type="SFLD" id="SFLDS00029">
    <property type="entry name" value="Radical_SAM"/>
    <property type="match status" value="1"/>
</dbReference>
<dbReference type="OrthoDB" id="9810775at2"/>
<evidence type="ECO:0000256" key="4">
    <source>
        <dbReference type="ARBA" id="ARBA00023014"/>
    </source>
</evidence>
<gene>
    <name evidence="6" type="ORF">FRD01_19490</name>
</gene>
<evidence type="ECO:0000256" key="1">
    <source>
        <dbReference type="ARBA" id="ARBA00022691"/>
    </source>
</evidence>
<accession>A0A5B8Y0B8</accession>
<dbReference type="Pfam" id="PF04055">
    <property type="entry name" value="Radical_SAM"/>
    <property type="match status" value="1"/>
</dbReference>
<evidence type="ECO:0000256" key="3">
    <source>
        <dbReference type="ARBA" id="ARBA00023004"/>
    </source>
</evidence>
<dbReference type="AlphaFoldDB" id="A0A5B8Y0B8"/>
<name>A0A5B8Y0B8_9DELT</name>
<sequence>MIEVDFRAVDRKDLPPPTLDFLHLDTLWLQVTGTLCNLACTHCFISCGPKNDSHPFMSLDDVRGAVESAAAMGVQEIYFTGGEPFMHPDIKEMIELCLEVAPLNILTNGILITPEMADWLAHKFKTAKYSLDLRVSLDGTTPKENDAIRGRKTFDKIIASVELLWNAGINPVITVTTCHADLSAVEGRMKFIELLAEHGITQPRMKFLSPFKIGREERRDQGYADYQRLVEGDLLEGEEHDLQCSSCRMVTAKGVWPCPILIEVPEARMGISLDDAAIPIKLDHPACYTCHVEGVSCRT</sequence>
<dbReference type="GO" id="GO:0003824">
    <property type="term" value="F:catalytic activity"/>
    <property type="evidence" value="ECO:0007669"/>
    <property type="project" value="InterPro"/>
</dbReference>
<organism evidence="6 7">
    <name type="scientific">Microvenator marinus</name>
    <dbReference type="NCBI Taxonomy" id="2600177"/>
    <lineage>
        <taxon>Bacteria</taxon>
        <taxon>Deltaproteobacteria</taxon>
        <taxon>Bradymonadales</taxon>
        <taxon>Microvenatoraceae</taxon>
        <taxon>Microvenator</taxon>
    </lineage>
</organism>